<protein>
    <submittedName>
        <fullName evidence="2">Uncharacterized protein</fullName>
    </submittedName>
</protein>
<dbReference type="Proteomes" id="UP000800200">
    <property type="component" value="Unassembled WGS sequence"/>
</dbReference>
<name>A0A6A6E7G9_9PEZI</name>
<sequence>MGKLSTLEIRVNPKATATGNNYTPIPKSLKCAATHYPNNVIEEDYTIKKLRIQARHDKKPFEIEVTLPTLMTLNQAIIASELERSHLKVLTHRDHADTLGKALNTAETELNEARDELTELRQLLNNTLKRVADQENEIKTLKVQIKKPTHNIYSFLSAKASLALSLTLVKKTRFTALPQIPQNQASYITIEPDNGSDIRDLKNIISYMRTHTESPTNQYLLILIHIIKE</sequence>
<evidence type="ECO:0000256" key="1">
    <source>
        <dbReference type="SAM" id="Coils"/>
    </source>
</evidence>
<feature type="coiled-coil region" evidence="1">
    <location>
        <begin position="96"/>
        <end position="144"/>
    </location>
</feature>
<feature type="non-terminal residue" evidence="2">
    <location>
        <position position="229"/>
    </location>
</feature>
<evidence type="ECO:0000313" key="2">
    <source>
        <dbReference type="EMBL" id="KAF2187871.1"/>
    </source>
</evidence>
<organism evidence="2 3">
    <name type="scientific">Zopfia rhizophila CBS 207.26</name>
    <dbReference type="NCBI Taxonomy" id="1314779"/>
    <lineage>
        <taxon>Eukaryota</taxon>
        <taxon>Fungi</taxon>
        <taxon>Dikarya</taxon>
        <taxon>Ascomycota</taxon>
        <taxon>Pezizomycotina</taxon>
        <taxon>Dothideomycetes</taxon>
        <taxon>Dothideomycetes incertae sedis</taxon>
        <taxon>Zopfiaceae</taxon>
        <taxon>Zopfia</taxon>
    </lineage>
</organism>
<keyword evidence="3" id="KW-1185">Reference proteome</keyword>
<gene>
    <name evidence="2" type="ORF">K469DRAFT_704138</name>
</gene>
<evidence type="ECO:0000313" key="3">
    <source>
        <dbReference type="Proteomes" id="UP000800200"/>
    </source>
</evidence>
<proteinExistence type="predicted"/>
<keyword evidence="1" id="KW-0175">Coiled coil</keyword>
<reference evidence="2" key="1">
    <citation type="journal article" date="2020" name="Stud. Mycol.">
        <title>101 Dothideomycetes genomes: a test case for predicting lifestyles and emergence of pathogens.</title>
        <authorList>
            <person name="Haridas S."/>
            <person name="Albert R."/>
            <person name="Binder M."/>
            <person name="Bloem J."/>
            <person name="Labutti K."/>
            <person name="Salamov A."/>
            <person name="Andreopoulos B."/>
            <person name="Baker S."/>
            <person name="Barry K."/>
            <person name="Bills G."/>
            <person name="Bluhm B."/>
            <person name="Cannon C."/>
            <person name="Castanera R."/>
            <person name="Culley D."/>
            <person name="Daum C."/>
            <person name="Ezra D."/>
            <person name="Gonzalez J."/>
            <person name="Henrissat B."/>
            <person name="Kuo A."/>
            <person name="Liang C."/>
            <person name="Lipzen A."/>
            <person name="Lutzoni F."/>
            <person name="Magnuson J."/>
            <person name="Mondo S."/>
            <person name="Nolan M."/>
            <person name="Ohm R."/>
            <person name="Pangilinan J."/>
            <person name="Park H.-J."/>
            <person name="Ramirez L."/>
            <person name="Alfaro M."/>
            <person name="Sun H."/>
            <person name="Tritt A."/>
            <person name="Yoshinaga Y."/>
            <person name="Zwiers L.-H."/>
            <person name="Turgeon B."/>
            <person name="Goodwin S."/>
            <person name="Spatafora J."/>
            <person name="Crous P."/>
            <person name="Grigoriev I."/>
        </authorList>
    </citation>
    <scope>NUCLEOTIDE SEQUENCE</scope>
    <source>
        <strain evidence="2">CBS 207.26</strain>
    </source>
</reference>
<dbReference type="EMBL" id="ML994625">
    <property type="protein sequence ID" value="KAF2187871.1"/>
    <property type="molecule type" value="Genomic_DNA"/>
</dbReference>
<dbReference type="AlphaFoldDB" id="A0A6A6E7G9"/>
<accession>A0A6A6E7G9</accession>